<protein>
    <submittedName>
        <fullName evidence="1">Uncharacterized protein</fullName>
    </submittedName>
</protein>
<name>A0ABY0FQA9_9PLEO</name>
<evidence type="ECO:0000313" key="1">
    <source>
        <dbReference type="EMBL" id="RYN86466.1"/>
    </source>
</evidence>
<reference evidence="2" key="1">
    <citation type="journal article" date="2019" name="bioRxiv">
        <title>Genomics, evolutionary history and diagnostics of the Alternaria alternata species group including apple and Asian pear pathotypes.</title>
        <authorList>
            <person name="Armitage A.D."/>
            <person name="Cockerton H.M."/>
            <person name="Sreenivasaprasad S."/>
            <person name="Woodhall J.W."/>
            <person name="Lane C.R."/>
            <person name="Harrison R.J."/>
            <person name="Clarkson J.P."/>
        </authorList>
    </citation>
    <scope>NUCLEOTIDE SEQUENCE [LARGE SCALE GENOMIC DNA]</scope>
    <source>
        <strain evidence="2">FERA 635</strain>
    </source>
</reference>
<dbReference type="Proteomes" id="UP000293195">
    <property type="component" value="Unassembled WGS sequence"/>
</dbReference>
<dbReference type="EMBL" id="PDXF01000143">
    <property type="protein sequence ID" value="RYN86466.1"/>
    <property type="molecule type" value="Genomic_DNA"/>
</dbReference>
<comment type="caution">
    <text evidence="1">The sequence shown here is derived from an EMBL/GenBank/DDBJ whole genome shotgun (WGS) entry which is preliminary data.</text>
</comment>
<accession>A0ABY0FQA9</accession>
<sequence>MLAEELNEALRAAIIGASARARLVTATMIQEDGIAGVLAAERAGGGYAIGL</sequence>
<organism evidence="1 2">
    <name type="scientific">Alternaria tenuissima</name>
    <dbReference type="NCBI Taxonomy" id="119927"/>
    <lineage>
        <taxon>Eukaryota</taxon>
        <taxon>Fungi</taxon>
        <taxon>Dikarya</taxon>
        <taxon>Ascomycota</taxon>
        <taxon>Pezizomycotina</taxon>
        <taxon>Dothideomycetes</taxon>
        <taxon>Pleosporomycetidae</taxon>
        <taxon>Pleosporales</taxon>
        <taxon>Pleosporineae</taxon>
        <taxon>Pleosporaceae</taxon>
        <taxon>Alternaria</taxon>
        <taxon>Alternaria sect. Alternaria</taxon>
        <taxon>Alternaria alternata complex</taxon>
    </lineage>
</organism>
<keyword evidence="2" id="KW-1185">Reference proteome</keyword>
<evidence type="ECO:0000313" key="2">
    <source>
        <dbReference type="Proteomes" id="UP000293195"/>
    </source>
</evidence>
<gene>
    <name evidence="1" type="ORF">AA0119_g12865</name>
</gene>
<proteinExistence type="predicted"/>